<accession>I7MJ43</accession>
<keyword evidence="7" id="KW-0539">Nucleus</keyword>
<comment type="similarity">
    <text evidence="3">Belongs to the XPO2/CSE1 family.</text>
</comment>
<dbReference type="Pfam" id="PF08506">
    <property type="entry name" value="Cse1"/>
    <property type="match status" value="1"/>
</dbReference>
<name>I7MJ43_TETTS</name>
<dbReference type="RefSeq" id="XP_001016036.1">
    <property type="nucleotide sequence ID" value="XM_001016036.3"/>
</dbReference>
<gene>
    <name evidence="9" type="ORF">TTHERM_00276060</name>
</gene>
<dbReference type="Pfam" id="PF03378">
    <property type="entry name" value="CAS_CSE1"/>
    <property type="match status" value="1"/>
</dbReference>
<dbReference type="GO" id="GO:0006606">
    <property type="term" value="P:protein import into nucleus"/>
    <property type="evidence" value="ECO:0007669"/>
    <property type="project" value="TreeGrafter"/>
</dbReference>
<dbReference type="Pfam" id="PF03810">
    <property type="entry name" value="IBN_N"/>
    <property type="match status" value="1"/>
</dbReference>
<dbReference type="AlphaFoldDB" id="I7MJ43"/>
<evidence type="ECO:0000313" key="10">
    <source>
        <dbReference type="Proteomes" id="UP000009168"/>
    </source>
</evidence>
<dbReference type="HOGENOM" id="CLU_303172_0_0_1"/>
<dbReference type="PANTHER" id="PTHR10997">
    <property type="entry name" value="IMPORTIN-7, 8, 11"/>
    <property type="match status" value="1"/>
</dbReference>
<dbReference type="PROSITE" id="PS50166">
    <property type="entry name" value="IMPORTIN_B_NT"/>
    <property type="match status" value="1"/>
</dbReference>
<dbReference type="InterPro" id="IPR001494">
    <property type="entry name" value="Importin-beta_N"/>
</dbReference>
<dbReference type="EMBL" id="GG662703">
    <property type="protein sequence ID" value="EAR95791.1"/>
    <property type="molecule type" value="Genomic_DNA"/>
</dbReference>
<dbReference type="InParanoid" id="I7MJ43"/>
<dbReference type="InterPro" id="IPR016024">
    <property type="entry name" value="ARM-type_fold"/>
</dbReference>
<keyword evidence="10" id="KW-1185">Reference proteome</keyword>
<dbReference type="Proteomes" id="UP000009168">
    <property type="component" value="Unassembled WGS sequence"/>
</dbReference>
<dbReference type="GeneID" id="7842800"/>
<protein>
    <submittedName>
        <fullName evidence="9">CAS/CSE protein, carboxy-terminal protein</fullName>
    </submittedName>
</protein>
<feature type="domain" description="Importin N-terminal" evidence="8">
    <location>
        <begin position="27"/>
        <end position="100"/>
    </location>
</feature>
<dbReference type="GO" id="GO:0005049">
    <property type="term" value="F:nuclear export signal receptor activity"/>
    <property type="evidence" value="ECO:0007669"/>
    <property type="project" value="TreeGrafter"/>
</dbReference>
<evidence type="ECO:0000256" key="7">
    <source>
        <dbReference type="ARBA" id="ARBA00023242"/>
    </source>
</evidence>
<dbReference type="GO" id="GO:0005635">
    <property type="term" value="C:nuclear envelope"/>
    <property type="evidence" value="ECO:0007669"/>
    <property type="project" value="TreeGrafter"/>
</dbReference>
<dbReference type="InterPro" id="IPR005043">
    <property type="entry name" value="XPO2_C"/>
</dbReference>
<dbReference type="Gene3D" id="1.25.10.10">
    <property type="entry name" value="Leucine-rich Repeat Variant"/>
    <property type="match status" value="1"/>
</dbReference>
<evidence type="ECO:0000259" key="8">
    <source>
        <dbReference type="PROSITE" id="PS50166"/>
    </source>
</evidence>
<dbReference type="InterPro" id="IPR013713">
    <property type="entry name" value="XPO2_central"/>
</dbReference>
<dbReference type="GO" id="GO:0006611">
    <property type="term" value="P:protein export from nucleus"/>
    <property type="evidence" value="ECO:0007669"/>
    <property type="project" value="TreeGrafter"/>
</dbReference>
<evidence type="ECO:0000256" key="1">
    <source>
        <dbReference type="ARBA" id="ARBA00004123"/>
    </source>
</evidence>
<dbReference type="OMA" id="AENEFLM"/>
<dbReference type="SUPFAM" id="SSF48371">
    <property type="entry name" value="ARM repeat"/>
    <property type="match status" value="1"/>
</dbReference>
<keyword evidence="5" id="KW-0963">Cytoplasm</keyword>
<dbReference type="eggNOG" id="KOG1992">
    <property type="taxonomic scope" value="Eukaryota"/>
</dbReference>
<dbReference type="OrthoDB" id="3268246at2759"/>
<comment type="subcellular location">
    <subcellularLocation>
        <location evidence="2">Cytoplasm</location>
    </subcellularLocation>
    <subcellularLocation>
        <location evidence="1">Nucleus</location>
    </subcellularLocation>
</comment>
<keyword evidence="4" id="KW-0813">Transport</keyword>
<keyword evidence="6" id="KW-0653">Protein transport</keyword>
<evidence type="ECO:0000256" key="2">
    <source>
        <dbReference type="ARBA" id="ARBA00004496"/>
    </source>
</evidence>
<reference evidence="10" key="1">
    <citation type="journal article" date="2006" name="PLoS Biol.">
        <title>Macronuclear genome sequence of the ciliate Tetrahymena thermophila, a model eukaryote.</title>
        <authorList>
            <person name="Eisen J.A."/>
            <person name="Coyne R.S."/>
            <person name="Wu M."/>
            <person name="Wu D."/>
            <person name="Thiagarajan M."/>
            <person name="Wortman J.R."/>
            <person name="Badger J.H."/>
            <person name="Ren Q."/>
            <person name="Amedeo P."/>
            <person name="Jones K.M."/>
            <person name="Tallon L.J."/>
            <person name="Delcher A.L."/>
            <person name="Salzberg S.L."/>
            <person name="Silva J.C."/>
            <person name="Haas B.J."/>
            <person name="Majoros W.H."/>
            <person name="Farzad M."/>
            <person name="Carlton J.M."/>
            <person name="Smith R.K. Jr."/>
            <person name="Garg J."/>
            <person name="Pearlman R.E."/>
            <person name="Karrer K.M."/>
            <person name="Sun L."/>
            <person name="Manning G."/>
            <person name="Elde N.C."/>
            <person name="Turkewitz A.P."/>
            <person name="Asai D.J."/>
            <person name="Wilkes D.E."/>
            <person name="Wang Y."/>
            <person name="Cai H."/>
            <person name="Collins K."/>
            <person name="Stewart B.A."/>
            <person name="Lee S.R."/>
            <person name="Wilamowska K."/>
            <person name="Weinberg Z."/>
            <person name="Ruzzo W.L."/>
            <person name="Wloga D."/>
            <person name="Gaertig J."/>
            <person name="Frankel J."/>
            <person name="Tsao C.-C."/>
            <person name="Gorovsky M.A."/>
            <person name="Keeling P.J."/>
            <person name="Waller R.F."/>
            <person name="Patron N.J."/>
            <person name="Cherry J.M."/>
            <person name="Stover N.A."/>
            <person name="Krieger C.J."/>
            <person name="del Toro C."/>
            <person name="Ryder H.F."/>
            <person name="Williamson S.C."/>
            <person name="Barbeau R.A."/>
            <person name="Hamilton E.P."/>
            <person name="Orias E."/>
        </authorList>
    </citation>
    <scope>NUCLEOTIDE SEQUENCE [LARGE SCALE GENOMIC DNA]</scope>
    <source>
        <strain evidence="10">SB210</strain>
    </source>
</reference>
<proteinExistence type="inferred from homology"/>
<evidence type="ECO:0000256" key="6">
    <source>
        <dbReference type="ARBA" id="ARBA00022927"/>
    </source>
</evidence>
<dbReference type="GO" id="GO:0031267">
    <property type="term" value="F:small GTPase binding"/>
    <property type="evidence" value="ECO:0007669"/>
    <property type="project" value="InterPro"/>
</dbReference>
<dbReference type="PANTHER" id="PTHR10997:SF8">
    <property type="entry name" value="EXPORTIN-2"/>
    <property type="match status" value="1"/>
</dbReference>
<dbReference type="InterPro" id="IPR011989">
    <property type="entry name" value="ARM-like"/>
</dbReference>
<dbReference type="GO" id="GO:0005829">
    <property type="term" value="C:cytosol"/>
    <property type="evidence" value="ECO:0007669"/>
    <property type="project" value="TreeGrafter"/>
</dbReference>
<evidence type="ECO:0000256" key="4">
    <source>
        <dbReference type="ARBA" id="ARBA00022448"/>
    </source>
</evidence>
<evidence type="ECO:0000256" key="5">
    <source>
        <dbReference type="ARBA" id="ARBA00022490"/>
    </source>
</evidence>
<dbReference type="STRING" id="312017.I7MJ43"/>
<evidence type="ECO:0000256" key="3">
    <source>
        <dbReference type="ARBA" id="ARBA00008669"/>
    </source>
</evidence>
<dbReference type="KEGG" id="tet:TTHERM_00276060"/>
<evidence type="ECO:0000313" key="9">
    <source>
        <dbReference type="EMBL" id="EAR95791.1"/>
    </source>
</evidence>
<sequence>MFINTALIQTLNDALAATQNGQTNKQGEQMLRELRENPQYPILLFDYFQNQGNMDQLRLLAAVQFQHWFKEYKNADDYLVQQYSEIVSSVKQSIIQCFVSTNKNISKQVEQAILFLASKEFPYRWNTLIQELMSYIDFNLQNNEQNIRILKVLDKITDRYSYSMRSDELFTEIIIVCDNCHDHLYKLIENVLLGLEQQHDTLNTVKILKFIMKIFYNLNYQDLHPKFEDNLNNWMGFLSKTIQIKVDPATMGGHDVTLFKAKGECLRAVLLYATRYREEFQDLIEHFAGEIWTMCSITDQDQKFDKIVINALKYFKNLVLWQDLGSFFKQNMNNIMTSLIIPNLGVSQMEKLQFEDEPTSFLESFFQFSDINTRKSVTVDLLKNIAKGFGDELVGQIKNYILEYKNLLDSTGQFNIETEVILLNLIIDGATVAYRDKEGVTEICLPAELVTYIYENIIKPTLGKMFSVLSQNQNMLVEQQYNTLHVCYYLRFFYYFRNIINRDEILELARIVSFFLRSKQESLVGLAAITIEGLLNLKEGDLKNYINVKNYFNKDNVYPQINEIIMNLYLCCQSQEEIDGNLLKTLFYIINLLKEKSLEKFDLFVGLFNDQFQKMLSEGYDFQRVSILFECVSNLMNLSSTQNSQGYIQLEKTVSPYFDKIISQFISDLINYVLQTYSIIIRNTNNIDKNNFKIIFESLINPTNWTQDNVSIFPSFIIYIQSYIYRIPSIIVTYKTQLEQIFVQFLKLKQDTQFFEFARIFIQQFQLDELRQSGWLQFFIQTCLNFYSELAKENKQVTSKSKGSKPIFVKNFIVFISYLIQKYTTQQILVDFNAVQQDSVINILIEEINLIKNISDLNEKKVIFTALMDILFNNTSAISLQAFSLLLNAIIENLGTRRFRPARYTEQRDNLNSMGGSGFQRLSCLKEKNTLIPEIQNLDQFFAQQFNLFYSNPTIKNSLNMAEILNLKNQETLSKLITQGQSK</sequence>
<organism evidence="9 10">
    <name type="scientific">Tetrahymena thermophila (strain SB210)</name>
    <dbReference type="NCBI Taxonomy" id="312017"/>
    <lineage>
        <taxon>Eukaryota</taxon>
        <taxon>Sar</taxon>
        <taxon>Alveolata</taxon>
        <taxon>Ciliophora</taxon>
        <taxon>Intramacronucleata</taxon>
        <taxon>Oligohymenophorea</taxon>
        <taxon>Hymenostomatida</taxon>
        <taxon>Tetrahymenina</taxon>
        <taxon>Tetrahymenidae</taxon>
        <taxon>Tetrahymena</taxon>
    </lineage>
</organism>